<feature type="region of interest" description="Disordered" evidence="1">
    <location>
        <begin position="167"/>
        <end position="186"/>
    </location>
</feature>
<accession>A0ABR0SB28</accession>
<evidence type="ECO:0000313" key="2">
    <source>
        <dbReference type="EMBL" id="KAK5989366.1"/>
    </source>
</evidence>
<evidence type="ECO:0000256" key="1">
    <source>
        <dbReference type="SAM" id="MobiDB-lite"/>
    </source>
</evidence>
<evidence type="ECO:0000313" key="3">
    <source>
        <dbReference type="Proteomes" id="UP001338125"/>
    </source>
</evidence>
<keyword evidence="3" id="KW-1185">Reference proteome</keyword>
<feature type="compositionally biased region" description="Polar residues" evidence="1">
    <location>
        <begin position="131"/>
        <end position="142"/>
    </location>
</feature>
<protein>
    <submittedName>
        <fullName evidence="2">Uncharacterized protein</fullName>
    </submittedName>
</protein>
<dbReference type="EMBL" id="JAVFKD010000015">
    <property type="protein sequence ID" value="KAK5989366.1"/>
    <property type="molecule type" value="Genomic_DNA"/>
</dbReference>
<proteinExistence type="predicted"/>
<dbReference type="Proteomes" id="UP001338125">
    <property type="component" value="Unassembled WGS sequence"/>
</dbReference>
<name>A0ABR0SB28_9HYPO</name>
<feature type="region of interest" description="Disordered" evidence="1">
    <location>
        <begin position="130"/>
        <end position="159"/>
    </location>
</feature>
<sequence>MCFEHVDVAICAPMRPPALTFTCGKIHLVARNRQVCAKALGRCSCFFGTCGTIEKVASADTLDLAEITKVRCVGCTAREDQVGERRHGQELIDSPLLVRNPCASAAALERFLESIKEIWGGSHACPFHANDASQSDQATASGSEDGRISPSTPSPIKAVPIPTIRVTPIHKPTPAPQRPTTPEDADSGIKLNMGLTTSRWANAPATAMTVQARRATSPTMPRSKRVDTKKKSLLGDAKKFLDRE</sequence>
<reference evidence="2 3" key="1">
    <citation type="submission" date="2024-01" db="EMBL/GenBank/DDBJ databases">
        <title>Complete genome of Cladobotryum mycophilum ATHUM6906.</title>
        <authorList>
            <person name="Christinaki A.C."/>
            <person name="Myridakis A.I."/>
            <person name="Kouvelis V.N."/>
        </authorList>
    </citation>
    <scope>NUCLEOTIDE SEQUENCE [LARGE SCALE GENOMIC DNA]</scope>
    <source>
        <strain evidence="2 3">ATHUM6906</strain>
    </source>
</reference>
<organism evidence="2 3">
    <name type="scientific">Cladobotryum mycophilum</name>
    <dbReference type="NCBI Taxonomy" id="491253"/>
    <lineage>
        <taxon>Eukaryota</taxon>
        <taxon>Fungi</taxon>
        <taxon>Dikarya</taxon>
        <taxon>Ascomycota</taxon>
        <taxon>Pezizomycotina</taxon>
        <taxon>Sordariomycetes</taxon>
        <taxon>Hypocreomycetidae</taxon>
        <taxon>Hypocreales</taxon>
        <taxon>Hypocreaceae</taxon>
        <taxon>Cladobotryum</taxon>
    </lineage>
</organism>
<feature type="region of interest" description="Disordered" evidence="1">
    <location>
        <begin position="203"/>
        <end position="244"/>
    </location>
</feature>
<comment type="caution">
    <text evidence="2">The sequence shown here is derived from an EMBL/GenBank/DDBJ whole genome shotgun (WGS) entry which is preliminary data.</text>
</comment>
<gene>
    <name evidence="2" type="ORF">PT974_10885</name>
</gene>